<dbReference type="Gene3D" id="3.30.70.100">
    <property type="match status" value="1"/>
</dbReference>
<organism evidence="19 20">
    <name type="scientific">Brevibacillus parabrevis</name>
    <dbReference type="NCBI Taxonomy" id="54914"/>
    <lineage>
        <taxon>Bacteria</taxon>
        <taxon>Bacillati</taxon>
        <taxon>Bacillota</taxon>
        <taxon>Bacilli</taxon>
        <taxon>Bacillales</taxon>
        <taxon>Paenibacillaceae</taxon>
        <taxon>Brevibacillus</taxon>
    </lineage>
</organism>
<dbReference type="Gene3D" id="3.40.50.1000">
    <property type="entry name" value="HAD superfamily/HAD-like"/>
    <property type="match status" value="1"/>
</dbReference>
<feature type="transmembrane region" description="Helical" evidence="16">
    <location>
        <begin position="386"/>
        <end position="411"/>
    </location>
</feature>
<dbReference type="InterPro" id="IPR051014">
    <property type="entry name" value="Cation_Transport_ATPase_IB"/>
</dbReference>
<dbReference type="Gene3D" id="2.70.150.10">
    <property type="entry name" value="Calcium-transporting ATPase, cytoplasmic transduction domain A"/>
    <property type="match status" value="1"/>
</dbReference>
<evidence type="ECO:0000256" key="8">
    <source>
        <dbReference type="ARBA" id="ARBA00022741"/>
    </source>
</evidence>
<dbReference type="PRINTS" id="PR00119">
    <property type="entry name" value="CATATPASE"/>
</dbReference>
<keyword evidence="10" id="KW-1278">Translocase</keyword>
<dbReference type="FunFam" id="2.70.150.10:FF:000002">
    <property type="entry name" value="Copper-transporting ATPase 1, putative"/>
    <property type="match status" value="1"/>
</dbReference>
<dbReference type="EMBL" id="BJMH01000055">
    <property type="protein sequence ID" value="GEB35811.1"/>
    <property type="molecule type" value="Genomic_DNA"/>
</dbReference>
<feature type="transmembrane region" description="Helical" evidence="16">
    <location>
        <begin position="352"/>
        <end position="374"/>
    </location>
</feature>
<keyword evidence="13 16" id="KW-0472">Membrane</keyword>
<dbReference type="GO" id="GO:0046872">
    <property type="term" value="F:metal ion binding"/>
    <property type="evidence" value="ECO:0007669"/>
    <property type="project" value="UniProtKB-KW"/>
</dbReference>
<dbReference type="InterPro" id="IPR001757">
    <property type="entry name" value="P_typ_ATPase"/>
</dbReference>
<dbReference type="Pfam" id="PF00403">
    <property type="entry name" value="HMA"/>
    <property type="match status" value="1"/>
</dbReference>
<evidence type="ECO:0000256" key="13">
    <source>
        <dbReference type="ARBA" id="ARBA00023136"/>
    </source>
</evidence>
<name>A0A4Y3PXF5_BREPA</name>
<feature type="transmembrane region" description="Helical" evidence="16">
    <location>
        <begin position="696"/>
        <end position="715"/>
    </location>
</feature>
<dbReference type="InterPro" id="IPR059000">
    <property type="entry name" value="ATPase_P-type_domA"/>
</dbReference>
<dbReference type="PANTHER" id="PTHR48085">
    <property type="entry name" value="CADMIUM/ZINC-TRANSPORTING ATPASE HMA2-RELATED"/>
    <property type="match status" value="1"/>
</dbReference>
<evidence type="ECO:0000256" key="4">
    <source>
        <dbReference type="ARBA" id="ARBA00022539"/>
    </source>
</evidence>
<evidence type="ECO:0000259" key="18">
    <source>
        <dbReference type="PROSITE" id="PS50846"/>
    </source>
</evidence>
<dbReference type="NCBIfam" id="TIGR01525">
    <property type="entry name" value="ATPase-IB_hvy"/>
    <property type="match status" value="1"/>
</dbReference>
<dbReference type="PROSITE" id="PS50846">
    <property type="entry name" value="HMA_2"/>
    <property type="match status" value="1"/>
</dbReference>
<dbReference type="GO" id="GO:0008551">
    <property type="term" value="F:P-type cadmium transporter activity"/>
    <property type="evidence" value="ECO:0007669"/>
    <property type="project" value="UniProtKB-EC"/>
</dbReference>
<evidence type="ECO:0000256" key="15">
    <source>
        <dbReference type="ARBA" id="ARBA00049338"/>
    </source>
</evidence>
<dbReference type="InterPro" id="IPR023299">
    <property type="entry name" value="ATPase_P-typ_cyto_dom_N"/>
</dbReference>
<evidence type="ECO:0000256" key="7">
    <source>
        <dbReference type="ARBA" id="ARBA00022723"/>
    </source>
</evidence>
<dbReference type="Gene3D" id="3.40.1110.10">
    <property type="entry name" value="Calcium-transporting ATPase, cytoplasmic domain N"/>
    <property type="match status" value="1"/>
</dbReference>
<dbReference type="SUPFAM" id="SSF81653">
    <property type="entry name" value="Calcium ATPase, transduction domain A"/>
    <property type="match status" value="1"/>
</dbReference>
<evidence type="ECO:0000256" key="11">
    <source>
        <dbReference type="ARBA" id="ARBA00022989"/>
    </source>
</evidence>
<dbReference type="RefSeq" id="WP_122962206.1">
    <property type="nucleotide sequence ID" value="NZ_BJMH01000055.1"/>
</dbReference>
<dbReference type="InterPro" id="IPR018303">
    <property type="entry name" value="ATPase_P-typ_P_site"/>
</dbReference>
<comment type="subcellular location">
    <subcellularLocation>
        <location evidence="1">Cell membrane</location>
        <topology evidence="1">Multi-pass membrane protein</topology>
    </subcellularLocation>
</comment>
<evidence type="ECO:0000256" key="6">
    <source>
        <dbReference type="ARBA" id="ARBA00022692"/>
    </source>
</evidence>
<keyword evidence="16" id="KW-1003">Cell membrane</keyword>
<evidence type="ECO:0000256" key="5">
    <source>
        <dbReference type="ARBA" id="ARBA00022553"/>
    </source>
</evidence>
<dbReference type="Pfam" id="PF00702">
    <property type="entry name" value="Hydrolase"/>
    <property type="match status" value="1"/>
</dbReference>
<evidence type="ECO:0000256" key="10">
    <source>
        <dbReference type="ARBA" id="ARBA00022967"/>
    </source>
</evidence>
<accession>A0A4Y3PXF5</accession>
<dbReference type="InterPro" id="IPR023214">
    <property type="entry name" value="HAD_sf"/>
</dbReference>
<comment type="caution">
    <text evidence="19">The sequence shown here is derived from an EMBL/GenBank/DDBJ whole genome shotgun (WGS) entry which is preliminary data.</text>
</comment>
<dbReference type="InterPro" id="IPR006121">
    <property type="entry name" value="HMA_dom"/>
</dbReference>
<dbReference type="STRING" id="54914.AV540_15820"/>
<dbReference type="GO" id="GO:0005524">
    <property type="term" value="F:ATP binding"/>
    <property type="evidence" value="ECO:0007669"/>
    <property type="project" value="UniProtKB-UniRule"/>
</dbReference>
<evidence type="ECO:0000313" key="19">
    <source>
        <dbReference type="EMBL" id="GEB35811.1"/>
    </source>
</evidence>
<comment type="similarity">
    <text evidence="2 16">Belongs to the cation transport ATPase (P-type) (TC 3.A.3) family. Type IB subfamily.</text>
</comment>
<evidence type="ECO:0000256" key="16">
    <source>
        <dbReference type="RuleBase" id="RU362081"/>
    </source>
</evidence>
<evidence type="ECO:0000256" key="14">
    <source>
        <dbReference type="ARBA" id="ARBA00039103"/>
    </source>
</evidence>
<dbReference type="InterPro" id="IPR027256">
    <property type="entry name" value="P-typ_ATPase_IB"/>
</dbReference>
<keyword evidence="20" id="KW-1185">Reference proteome</keyword>
<dbReference type="Pfam" id="PF00122">
    <property type="entry name" value="E1-E2_ATPase"/>
    <property type="match status" value="1"/>
</dbReference>
<dbReference type="SFLD" id="SFLDS00003">
    <property type="entry name" value="Haloacid_Dehalogenase"/>
    <property type="match status" value="1"/>
</dbReference>
<dbReference type="NCBIfam" id="TIGR01494">
    <property type="entry name" value="ATPase_P-type"/>
    <property type="match status" value="1"/>
</dbReference>
<keyword evidence="7 16" id="KW-0479">Metal-binding</keyword>
<dbReference type="InterPro" id="IPR023298">
    <property type="entry name" value="ATPase_P-typ_TM_dom_sf"/>
</dbReference>
<dbReference type="SUPFAM" id="SSF81665">
    <property type="entry name" value="Calcium ATPase, transmembrane domain M"/>
    <property type="match status" value="1"/>
</dbReference>
<dbReference type="EC" id="7.2.2.21" evidence="14"/>
<evidence type="ECO:0000256" key="17">
    <source>
        <dbReference type="SAM" id="MobiDB-lite"/>
    </source>
</evidence>
<keyword evidence="12" id="KW-0406">Ion transport</keyword>
<comment type="catalytic activity">
    <reaction evidence="15">
        <text>Cd(2+)(in) + ATP + H2O = Cd(2+)(out) + ADP + phosphate + H(+)</text>
        <dbReference type="Rhea" id="RHEA:12132"/>
        <dbReference type="ChEBI" id="CHEBI:15377"/>
        <dbReference type="ChEBI" id="CHEBI:15378"/>
        <dbReference type="ChEBI" id="CHEBI:30616"/>
        <dbReference type="ChEBI" id="CHEBI:43474"/>
        <dbReference type="ChEBI" id="CHEBI:48775"/>
        <dbReference type="ChEBI" id="CHEBI:456216"/>
        <dbReference type="EC" id="7.2.2.21"/>
    </reaction>
</comment>
<keyword evidence="11 16" id="KW-1133">Transmembrane helix</keyword>
<dbReference type="Proteomes" id="UP000316882">
    <property type="component" value="Unassembled WGS sequence"/>
</dbReference>
<dbReference type="SFLD" id="SFLDF00027">
    <property type="entry name" value="p-type_atpase"/>
    <property type="match status" value="1"/>
</dbReference>
<reference evidence="19 20" key="1">
    <citation type="submission" date="2019-06" db="EMBL/GenBank/DDBJ databases">
        <title>Whole genome shotgun sequence of Brevibacillus parabrevis NBRC 12334.</title>
        <authorList>
            <person name="Hosoyama A."/>
            <person name="Uohara A."/>
            <person name="Ohji S."/>
            <person name="Ichikawa N."/>
        </authorList>
    </citation>
    <scope>NUCLEOTIDE SEQUENCE [LARGE SCALE GENOMIC DNA]</scope>
    <source>
        <strain evidence="19 20">NBRC 12334</strain>
    </source>
</reference>
<dbReference type="InterPro" id="IPR036163">
    <property type="entry name" value="HMA_dom_sf"/>
</dbReference>
<protein>
    <recommendedName>
        <fullName evidence="14">Cd(2+)-exporting ATPase</fullName>
        <ecNumber evidence="14">7.2.2.21</ecNumber>
    </recommendedName>
</protein>
<evidence type="ECO:0000256" key="9">
    <source>
        <dbReference type="ARBA" id="ARBA00022840"/>
    </source>
</evidence>
<feature type="domain" description="HMA" evidence="18">
    <location>
        <begin position="47"/>
        <end position="111"/>
    </location>
</feature>
<keyword evidence="9 16" id="KW-0067">ATP-binding</keyword>
<dbReference type="NCBIfam" id="TIGR01511">
    <property type="entry name" value="ATPase-IB1_Cu"/>
    <property type="match status" value="1"/>
</dbReference>
<dbReference type="InterPro" id="IPR044492">
    <property type="entry name" value="P_typ_ATPase_HD_dom"/>
</dbReference>
<keyword evidence="6 16" id="KW-0812">Transmembrane</keyword>
<proteinExistence type="inferred from homology"/>
<keyword evidence="3" id="KW-0813">Transport</keyword>
<dbReference type="InterPro" id="IPR008250">
    <property type="entry name" value="ATPase_P-typ_transduc_dom_A_sf"/>
</dbReference>
<dbReference type="GO" id="GO:0016887">
    <property type="term" value="F:ATP hydrolysis activity"/>
    <property type="evidence" value="ECO:0007669"/>
    <property type="project" value="InterPro"/>
</dbReference>
<dbReference type="PROSITE" id="PS00154">
    <property type="entry name" value="ATPASE_E1_E2"/>
    <property type="match status" value="1"/>
</dbReference>
<dbReference type="InterPro" id="IPR036412">
    <property type="entry name" value="HAD-like_sf"/>
</dbReference>
<dbReference type="NCBIfam" id="TIGR01512">
    <property type="entry name" value="ATPase-IB2_Cd"/>
    <property type="match status" value="1"/>
</dbReference>
<feature type="region of interest" description="Disordered" evidence="17">
    <location>
        <begin position="1"/>
        <end position="20"/>
    </location>
</feature>
<keyword evidence="4" id="KW-0104">Cadmium</keyword>
<sequence>MANEQKHDGCCSGHHCSSEHTHGKKTLTVLESAAAVASDGTAALSGKAIVYSVHGMDCSSCAKSLERHMRTLPAVKDVSVNFSTGKMQLVSDGLQDDAVIREVAKAGYSAQRLERRTSGEAVKKDQAGTLLTTLSGVFLALGFASSLTSLDASVSTILYALAIISGGYRPARSAFYAIKSKSLDMNVLMSVAAIGAALIGEWLEGATVVWLFSIGNLLQTKSIEKTRDSIRNLMDLAPPEAWVKKGETLTRMSVEEIGVGDVIVVKPGEKIPLDGDILAGHSSVNQAPITGESIPVDKQAGDAVFAGSVNESGALEIKVTKLVADTAIARIIHLVEEAQEKKAPTQAFVDKFAAMYTPIVLILALLVIVFPPLFGFGTWGEWFYKALELLVVACPCALVISTPVAIVSAIGNAARNGVLIKGGTFLEKAGAIEAIAFDKTGTLTEGKPRVTQVVAVGEAEDVILAIARTMEERSNHPIAQAIVAYAKQKQIAARAGDDYQALVGKGVQATVDGVVYYAGKPALFEELGIDMSPWKEQIASLQVEGNTLIVVGTKHELLGMIAVADAIREITVGAISQIKAAGISEIIMLTGDNAGTAKKVAAQTGVDRYFAELLPQDKVEAVKKLQQEGKVVAMVGDGINDAPALATADLGIAMGGAGTDTAMETADIVLMADNLEKLPHTVRISRKALVIIKQNIWFSIVVKLVALVLIFPGWLTLWLAVLSDTGAALIVILNSMRLLRMKP</sequence>
<evidence type="ECO:0000256" key="12">
    <source>
        <dbReference type="ARBA" id="ARBA00023065"/>
    </source>
</evidence>
<dbReference type="SUPFAM" id="SSF56784">
    <property type="entry name" value="HAD-like"/>
    <property type="match status" value="1"/>
</dbReference>
<keyword evidence="8 16" id="KW-0547">Nucleotide-binding</keyword>
<dbReference type="CDD" id="cd00371">
    <property type="entry name" value="HMA"/>
    <property type="match status" value="1"/>
</dbReference>
<dbReference type="PRINTS" id="PR00941">
    <property type="entry name" value="CDATPASE"/>
</dbReference>
<dbReference type="SFLD" id="SFLDG00002">
    <property type="entry name" value="C1.7:_P-type_atpase_like"/>
    <property type="match status" value="1"/>
</dbReference>
<dbReference type="GO" id="GO:0005886">
    <property type="term" value="C:plasma membrane"/>
    <property type="evidence" value="ECO:0007669"/>
    <property type="project" value="UniProtKB-SubCell"/>
</dbReference>
<keyword evidence="5" id="KW-0597">Phosphoprotein</keyword>
<evidence type="ECO:0000313" key="20">
    <source>
        <dbReference type="Proteomes" id="UP000316882"/>
    </source>
</evidence>
<dbReference type="SUPFAM" id="SSF55008">
    <property type="entry name" value="HMA, heavy metal-associated domain"/>
    <property type="match status" value="1"/>
</dbReference>
<evidence type="ECO:0000256" key="3">
    <source>
        <dbReference type="ARBA" id="ARBA00022448"/>
    </source>
</evidence>
<feature type="transmembrane region" description="Helical" evidence="16">
    <location>
        <begin position="127"/>
        <end position="146"/>
    </location>
</feature>
<evidence type="ECO:0000256" key="1">
    <source>
        <dbReference type="ARBA" id="ARBA00004651"/>
    </source>
</evidence>
<dbReference type="AlphaFoldDB" id="A0A4Y3PXF5"/>
<dbReference type="PANTHER" id="PTHR48085:SF5">
    <property type="entry name" value="CADMIUM_ZINC-TRANSPORTING ATPASE HMA4-RELATED"/>
    <property type="match status" value="1"/>
</dbReference>
<evidence type="ECO:0000256" key="2">
    <source>
        <dbReference type="ARBA" id="ARBA00006024"/>
    </source>
</evidence>
<gene>
    <name evidence="19" type="ORF">BPA01_53910</name>
</gene>